<dbReference type="EMBL" id="VLLE01000002">
    <property type="protein sequence ID" value="TWI85071.1"/>
    <property type="molecule type" value="Genomic_DNA"/>
</dbReference>
<proteinExistence type="predicted"/>
<dbReference type="GO" id="GO:0016491">
    <property type="term" value="F:oxidoreductase activity"/>
    <property type="evidence" value="ECO:0007669"/>
    <property type="project" value="UniProtKB-KW"/>
</dbReference>
<dbReference type="InterPro" id="IPR029041">
    <property type="entry name" value="FAD-linked_oxidoreductase-like"/>
</dbReference>
<evidence type="ECO:0000256" key="1">
    <source>
        <dbReference type="ARBA" id="ARBA00023002"/>
    </source>
</evidence>
<dbReference type="AlphaFoldDB" id="A0A562SUX3"/>
<organism evidence="2 3">
    <name type="scientific">Lacibacter cauensis</name>
    <dbReference type="NCBI Taxonomy" id="510947"/>
    <lineage>
        <taxon>Bacteria</taxon>
        <taxon>Pseudomonadati</taxon>
        <taxon>Bacteroidota</taxon>
        <taxon>Chitinophagia</taxon>
        <taxon>Chitinophagales</taxon>
        <taxon>Chitinophagaceae</taxon>
        <taxon>Lacibacter</taxon>
    </lineage>
</organism>
<protein>
    <recommendedName>
        <fullName evidence="4">Methylenetetrahydrofolate reductase (NAD(P)H)</fullName>
    </recommendedName>
</protein>
<dbReference type="OrthoDB" id="4367389at2"/>
<dbReference type="SUPFAM" id="SSF51730">
    <property type="entry name" value="FAD-linked oxidoreductase"/>
    <property type="match status" value="1"/>
</dbReference>
<evidence type="ECO:0008006" key="4">
    <source>
        <dbReference type="Google" id="ProtNLM"/>
    </source>
</evidence>
<reference evidence="2 3" key="1">
    <citation type="journal article" date="2015" name="Stand. Genomic Sci.">
        <title>Genomic Encyclopedia of Bacterial and Archaeal Type Strains, Phase III: the genomes of soil and plant-associated and newly described type strains.</title>
        <authorList>
            <person name="Whitman W.B."/>
            <person name="Woyke T."/>
            <person name="Klenk H.P."/>
            <person name="Zhou Y."/>
            <person name="Lilburn T.G."/>
            <person name="Beck B.J."/>
            <person name="De Vos P."/>
            <person name="Vandamme P."/>
            <person name="Eisen J.A."/>
            <person name="Garrity G."/>
            <person name="Hugenholtz P."/>
            <person name="Kyrpides N.C."/>
        </authorList>
    </citation>
    <scope>NUCLEOTIDE SEQUENCE [LARGE SCALE GENOMIC DNA]</scope>
    <source>
        <strain evidence="2 3">CGMCC 1.7271</strain>
    </source>
</reference>
<name>A0A562SUX3_9BACT</name>
<accession>A0A562SUX3</accession>
<dbReference type="RefSeq" id="WP_144883656.1">
    <property type="nucleotide sequence ID" value="NZ_VLLE01000002.1"/>
</dbReference>
<evidence type="ECO:0000313" key="2">
    <source>
        <dbReference type="EMBL" id="TWI85071.1"/>
    </source>
</evidence>
<comment type="caution">
    <text evidence="2">The sequence shown here is derived from an EMBL/GenBank/DDBJ whole genome shotgun (WGS) entry which is preliminary data.</text>
</comment>
<evidence type="ECO:0000313" key="3">
    <source>
        <dbReference type="Proteomes" id="UP000316167"/>
    </source>
</evidence>
<keyword evidence="3" id="KW-1185">Reference proteome</keyword>
<gene>
    <name evidence="2" type="ORF">IQ13_0226</name>
</gene>
<dbReference type="Gene3D" id="3.20.20.220">
    <property type="match status" value="1"/>
</dbReference>
<dbReference type="Proteomes" id="UP000316167">
    <property type="component" value="Unassembled WGS sequence"/>
</dbReference>
<sequence>MKALKEKIAARENGLLLYSFAPPKITTAAEKLQTIAEKQINRINNLAIDGLILYDIQDESERTNEQRTFPFIQTVPPEEYFRYYLNGIKVPGIIYKSIANQTKESFNEWLSNNKDLENFVFVGASSSAQIAATNFALTDAYDLRKDQHQHLLLGGITIPERHSKKGDEHQRIFSKTTKGCSFFVSQCVYNVYESKNLLSDYYYDAIENKYELQPIFFTLSPCGSIKTLEFMKWLGIEVPKWLYNDLKHAKDILETSVRTSILIADELLEFAAQKQIPIGFNVESISNKKDEIDAATEILNNIAARLQKERKPITAEKIVAANV</sequence>
<keyword evidence="1" id="KW-0560">Oxidoreductase</keyword>